<evidence type="ECO:0000313" key="2">
    <source>
        <dbReference type="Proteomes" id="UP000594014"/>
    </source>
</evidence>
<evidence type="ECO:0000313" key="1">
    <source>
        <dbReference type="EMBL" id="QOX65538.1"/>
    </source>
</evidence>
<name>A0ACD1AGT0_9FIRM</name>
<accession>A0ACD1AGT0</accession>
<reference evidence="1" key="1">
    <citation type="submission" date="2019-08" db="EMBL/GenBank/DDBJ databases">
        <title>Genome sequence of Clostridiales bacterium MT110.</title>
        <authorList>
            <person name="Cao J."/>
        </authorList>
    </citation>
    <scope>NUCLEOTIDE SEQUENCE</scope>
    <source>
        <strain evidence="1">MT110</strain>
    </source>
</reference>
<protein>
    <submittedName>
        <fullName evidence="1">EAL domain-containing protein</fullName>
    </submittedName>
</protein>
<keyword evidence="2" id="KW-1185">Reference proteome</keyword>
<proteinExistence type="predicted"/>
<dbReference type="Proteomes" id="UP000594014">
    <property type="component" value="Chromosome"/>
</dbReference>
<gene>
    <name evidence="1" type="ORF">FRZ06_20315</name>
</gene>
<sequence length="784" mass="89295">MNIMKDKKTKKMIAILVISSLFLIVSELIISQMISTDFSMLMQNQRQSSVSKMVHMAYNTIEPILDDMRRGMLDKTEAREEIINLVRKMTYEDEYGKNYIFMSSYDGVMLVQPFENRKEGSYQWDLQDVNGKYIIRELVKAAKETPSGAYVSYHYYMPEENRVEEKLSYVMGIPEIDAYIGTGMYPESAYRELEKVLKIQRYGFLFITISVIIAAAIYIRILITANDRLSVEIQERMYAESNIRTVFDSIHDTVMIHDKDGVILQANKRAGSLFGIPVDRITDYSIPQLCADGYEADEKLQQADTLEMASMVFEWKFKRPNDGNTFDGEVALRKSIWSGDEVIVSVIRDISERKKHEDDIRYLAYCDYLTSLYNRVYIMNELRKEFDAADDEGVSGAILFIDLDNFKKINDSFGHFFGDEVLVELAERLRELANPNLIPARIGGDEFVILYHNADSAKAALAAENVLSAFRKPIMLRETPVHITCSIGISLFPDDGRSVEDLFKKADLALYSAKDKGKDSFCFYEEILSLELQFKSEMEEQMRLAFTNGEFALHFQPMFDIKSRSIKGYEALIRWNSIKYGSVSPEVMIPLAEEIGMIKQIGDWVIDKSFAFAQQTQLQGLYISCNVSSIQLSQNDFVENVLAKYDQYKLQKGSIALEITESCLVESFGEASQKLTSLREKGILIYLDDFGTGYSSLNYLKNLPADIIKIDKCFIDEIANSGVDSKILKTIISLVHDMGIKTVAEGVETEDQLHFLETCGCDLIQGYLISKPIPEAQVRAELGL</sequence>
<dbReference type="EMBL" id="CP042469">
    <property type="protein sequence ID" value="QOX65538.1"/>
    <property type="molecule type" value="Genomic_DNA"/>
</dbReference>
<organism evidence="1 2">
    <name type="scientific">Anoxybacterium hadale</name>
    <dbReference type="NCBI Taxonomy" id="3408580"/>
    <lineage>
        <taxon>Bacteria</taxon>
        <taxon>Bacillati</taxon>
        <taxon>Bacillota</taxon>
        <taxon>Clostridia</taxon>
        <taxon>Peptostreptococcales</taxon>
        <taxon>Anaerovoracaceae</taxon>
        <taxon>Anoxybacterium</taxon>
    </lineage>
</organism>